<reference evidence="3 4" key="2">
    <citation type="journal article" date="2013" name="PLoS Genet.">
        <title>Comparative genome structure, secondary metabolite, and effector coding capacity across Cochliobolus pathogens.</title>
        <authorList>
            <person name="Condon B.J."/>
            <person name="Leng Y."/>
            <person name="Wu D."/>
            <person name="Bushley K.E."/>
            <person name="Ohm R.A."/>
            <person name="Otillar R."/>
            <person name="Martin J."/>
            <person name="Schackwitz W."/>
            <person name="Grimwood J."/>
            <person name="MohdZainudin N."/>
            <person name="Xue C."/>
            <person name="Wang R."/>
            <person name="Manning V.A."/>
            <person name="Dhillon B."/>
            <person name="Tu Z.J."/>
            <person name="Steffenson B.J."/>
            <person name="Salamov A."/>
            <person name="Sun H."/>
            <person name="Lowry S."/>
            <person name="LaButti K."/>
            <person name="Han J."/>
            <person name="Copeland A."/>
            <person name="Lindquist E."/>
            <person name="Barry K."/>
            <person name="Schmutz J."/>
            <person name="Baker S.E."/>
            <person name="Ciuffetti L.M."/>
            <person name="Grigoriev I.V."/>
            <person name="Zhong S."/>
            <person name="Turgeon B.G."/>
        </authorList>
    </citation>
    <scope>NUCLEOTIDE SEQUENCE [LARGE SCALE GENOMIC DNA]</scope>
    <source>
        <strain evidence="4">28A</strain>
    </source>
</reference>
<dbReference type="RefSeq" id="XP_008022128.1">
    <property type="nucleotide sequence ID" value="XM_008023937.1"/>
</dbReference>
<evidence type="ECO:0000313" key="3">
    <source>
        <dbReference type="EMBL" id="EOA90242.1"/>
    </source>
</evidence>
<dbReference type="PANTHER" id="PTHR12905">
    <property type="entry name" value="METALLOPHOSPHOESTERASE"/>
    <property type="match status" value="1"/>
</dbReference>
<dbReference type="Proteomes" id="UP000016935">
    <property type="component" value="Unassembled WGS sequence"/>
</dbReference>
<gene>
    <name evidence="3" type="ORF">SETTUDRAFT_102991</name>
</gene>
<dbReference type="eggNOG" id="KOG3947">
    <property type="taxonomic scope" value="Eukaryota"/>
</dbReference>
<dbReference type="OrthoDB" id="630188at2759"/>
<dbReference type="PANTHER" id="PTHR12905:SF16">
    <property type="entry name" value="SER_THR PROTEIN PHOSPHATASE FAMILY PROTEIN (AFU_ORTHOLOGUE AFUA_1G06000)"/>
    <property type="match status" value="1"/>
</dbReference>
<name>R0KR17_EXST2</name>
<organism evidence="3 4">
    <name type="scientific">Exserohilum turcicum (strain 28A)</name>
    <name type="common">Northern leaf blight fungus</name>
    <name type="synonym">Setosphaeria turcica</name>
    <dbReference type="NCBI Taxonomy" id="671987"/>
    <lineage>
        <taxon>Eukaryota</taxon>
        <taxon>Fungi</taxon>
        <taxon>Dikarya</taxon>
        <taxon>Ascomycota</taxon>
        <taxon>Pezizomycotina</taxon>
        <taxon>Dothideomycetes</taxon>
        <taxon>Pleosporomycetidae</taxon>
        <taxon>Pleosporales</taxon>
        <taxon>Pleosporineae</taxon>
        <taxon>Pleosporaceae</taxon>
        <taxon>Exserohilum</taxon>
    </lineage>
</organism>
<feature type="region of interest" description="Disordered" evidence="1">
    <location>
        <begin position="263"/>
        <end position="286"/>
    </location>
</feature>
<reference evidence="3 4" key="1">
    <citation type="journal article" date="2012" name="PLoS Pathog.">
        <title>Diverse lifestyles and strategies of plant pathogenesis encoded in the genomes of eighteen Dothideomycetes fungi.</title>
        <authorList>
            <person name="Ohm R.A."/>
            <person name="Feau N."/>
            <person name="Henrissat B."/>
            <person name="Schoch C.L."/>
            <person name="Horwitz B.A."/>
            <person name="Barry K.W."/>
            <person name="Condon B.J."/>
            <person name="Copeland A.C."/>
            <person name="Dhillon B."/>
            <person name="Glaser F."/>
            <person name="Hesse C.N."/>
            <person name="Kosti I."/>
            <person name="LaButti K."/>
            <person name="Lindquist E.A."/>
            <person name="Lucas S."/>
            <person name="Salamov A.A."/>
            <person name="Bradshaw R.E."/>
            <person name="Ciuffetti L."/>
            <person name="Hamelin R.C."/>
            <person name="Kema G.H.J."/>
            <person name="Lawrence C."/>
            <person name="Scott J.A."/>
            <person name="Spatafora J.W."/>
            <person name="Turgeon B.G."/>
            <person name="de Wit P.J.G.M."/>
            <person name="Zhong S."/>
            <person name="Goodwin S.B."/>
            <person name="Grigoriev I.V."/>
        </authorList>
    </citation>
    <scope>NUCLEOTIDE SEQUENCE [LARGE SCALE GENOMIC DNA]</scope>
    <source>
        <strain evidence="4">28A</strain>
    </source>
</reference>
<feature type="domain" description="Calcineurin-like phosphoesterase" evidence="2">
    <location>
        <begin position="11"/>
        <end position="210"/>
    </location>
</feature>
<evidence type="ECO:0000313" key="4">
    <source>
        <dbReference type="Proteomes" id="UP000016935"/>
    </source>
</evidence>
<accession>R0KR17</accession>
<feature type="compositionally biased region" description="Low complexity" evidence="1">
    <location>
        <begin position="263"/>
        <end position="273"/>
    </location>
</feature>
<proteinExistence type="predicted"/>
<evidence type="ECO:0000256" key="1">
    <source>
        <dbReference type="SAM" id="MobiDB-lite"/>
    </source>
</evidence>
<dbReference type="InterPro" id="IPR004843">
    <property type="entry name" value="Calcineurin-like_PHP"/>
</dbReference>
<dbReference type="AlphaFoldDB" id="R0KR17"/>
<dbReference type="EMBL" id="KB908493">
    <property type="protein sequence ID" value="EOA90242.1"/>
    <property type="molecule type" value="Genomic_DNA"/>
</dbReference>
<sequence>MSVTRGSRKTRIVCISDTHNQTPKLPQGDVLIHAGDLTNQGSYSELKKAVEWLEQQDFEAKIVIAGNHEITLDEPFFRQNQGSWKWPCEQDPGACRRLLVESKSITYLENTTTTVRLGAKGGPRTEFSVFGSPCTPKQGNWAFQYEADEAEHVWDKIPQGVDIVVTHTPPKGHCDGTGTDWQDGRGGCAALQRRLSKIRPKLSVCGHIHGGRGVETVRWRTGARDQATEGDSGRLVESVEFWNDPGRANKKLSVVDLTTGSRAGRRLGSSASLPRQGRPDSGQEHVGRAGVVAGAPDSTCQQPRSGDGQRIGVGTLSLTACALDPDVGNSEALWGRGGGEEETWSHAQGRHVEPSGRAAGMETTTVVNAAYLGGRRAGKAHGQHKPVVVDLDMDTAGGLW</sequence>
<dbReference type="InterPro" id="IPR051693">
    <property type="entry name" value="UPF0046_metallophosphoest"/>
</dbReference>
<dbReference type="InterPro" id="IPR029052">
    <property type="entry name" value="Metallo-depent_PP-like"/>
</dbReference>
<dbReference type="SUPFAM" id="SSF56300">
    <property type="entry name" value="Metallo-dependent phosphatases"/>
    <property type="match status" value="1"/>
</dbReference>
<dbReference type="GO" id="GO:0016787">
    <property type="term" value="F:hydrolase activity"/>
    <property type="evidence" value="ECO:0007669"/>
    <property type="project" value="InterPro"/>
</dbReference>
<dbReference type="Gene3D" id="3.60.21.10">
    <property type="match status" value="1"/>
</dbReference>
<dbReference type="GeneID" id="19394955"/>
<keyword evidence="4" id="KW-1185">Reference proteome</keyword>
<dbReference type="CDD" id="cd07379">
    <property type="entry name" value="MPP_239FB"/>
    <property type="match status" value="1"/>
</dbReference>
<feature type="compositionally biased region" description="Basic and acidic residues" evidence="1">
    <location>
        <begin position="277"/>
        <end position="286"/>
    </location>
</feature>
<evidence type="ECO:0000259" key="2">
    <source>
        <dbReference type="Pfam" id="PF00149"/>
    </source>
</evidence>
<dbReference type="Pfam" id="PF00149">
    <property type="entry name" value="Metallophos"/>
    <property type="match status" value="1"/>
</dbReference>
<protein>
    <recommendedName>
        <fullName evidence="2">Calcineurin-like phosphoesterase domain-containing protein</fullName>
    </recommendedName>
</protein>
<dbReference type="HOGENOM" id="CLU_041441_0_0_1"/>